<dbReference type="AlphaFoldDB" id="A0A563DGY0"/>
<dbReference type="GO" id="GO:0006508">
    <property type="term" value="P:proteolysis"/>
    <property type="evidence" value="ECO:0007669"/>
    <property type="project" value="UniProtKB-KW"/>
</dbReference>
<dbReference type="Gene3D" id="3.90.1720.10">
    <property type="entry name" value="endopeptidase domain like (from Nostoc punctiforme)"/>
    <property type="match status" value="1"/>
</dbReference>
<evidence type="ECO:0000313" key="7">
    <source>
        <dbReference type="Proteomes" id="UP000319499"/>
    </source>
</evidence>
<sequence length="225" mass="25126">MKSFIKIFLVSITITLSTTSCVSSYVARNDGYLTTEALLAHRTNYSKSSIEAESKNFNESSSSVFEEETSEKSYSQEAYKLIGEAKTYLGTPYRYGGTTRSGIDCSSFVQHAFNALNISLPRTSILQSNEGKIVKKDQLKKGDLIFFAQSPKSRISHVGIVERVEPDGEIYFIHASSSKGVTISSLEGEYWKKRYRTAKRILESNNNLDNIETQNIHSDLAKVSS</sequence>
<evidence type="ECO:0000313" key="6">
    <source>
        <dbReference type="EMBL" id="TWP29322.1"/>
    </source>
</evidence>
<organism evidence="6 7">
    <name type="scientific">Apibacter muscae</name>
    <dbReference type="NCBI Taxonomy" id="2509004"/>
    <lineage>
        <taxon>Bacteria</taxon>
        <taxon>Pseudomonadati</taxon>
        <taxon>Bacteroidota</taxon>
        <taxon>Flavobacteriia</taxon>
        <taxon>Flavobacteriales</taxon>
        <taxon>Weeksellaceae</taxon>
        <taxon>Apibacter</taxon>
    </lineage>
</organism>
<dbReference type="PROSITE" id="PS51935">
    <property type="entry name" value="NLPC_P60"/>
    <property type="match status" value="1"/>
</dbReference>
<keyword evidence="3" id="KW-0378">Hydrolase</keyword>
<feature type="domain" description="NlpC/P60" evidence="5">
    <location>
        <begin position="75"/>
        <end position="202"/>
    </location>
</feature>
<dbReference type="SUPFAM" id="SSF54001">
    <property type="entry name" value="Cysteine proteinases"/>
    <property type="match status" value="1"/>
</dbReference>
<dbReference type="RefSeq" id="WP_146291965.1">
    <property type="nucleotide sequence ID" value="NZ_SELH01000015.1"/>
</dbReference>
<dbReference type="PROSITE" id="PS51257">
    <property type="entry name" value="PROKAR_LIPOPROTEIN"/>
    <property type="match status" value="1"/>
</dbReference>
<dbReference type="Proteomes" id="UP000319499">
    <property type="component" value="Unassembled WGS sequence"/>
</dbReference>
<keyword evidence="7" id="KW-1185">Reference proteome</keyword>
<dbReference type="InterPro" id="IPR000064">
    <property type="entry name" value="NLP_P60_dom"/>
</dbReference>
<evidence type="ECO:0000256" key="2">
    <source>
        <dbReference type="ARBA" id="ARBA00022670"/>
    </source>
</evidence>
<evidence type="ECO:0000256" key="1">
    <source>
        <dbReference type="ARBA" id="ARBA00007074"/>
    </source>
</evidence>
<reference evidence="6 7" key="1">
    <citation type="submission" date="2019-02" db="EMBL/GenBank/DDBJ databases">
        <title>Apibacter muscae sp. nov.: a novel member of the house fly microbiota.</title>
        <authorList>
            <person name="Park R."/>
        </authorList>
    </citation>
    <scope>NUCLEOTIDE SEQUENCE [LARGE SCALE GENOMIC DNA]</scope>
    <source>
        <strain evidence="6 7">AL1</strain>
    </source>
</reference>
<dbReference type="PANTHER" id="PTHR47053">
    <property type="entry name" value="MUREIN DD-ENDOPEPTIDASE MEPH-RELATED"/>
    <property type="match status" value="1"/>
</dbReference>
<dbReference type="InterPro" id="IPR051202">
    <property type="entry name" value="Peptidase_C40"/>
</dbReference>
<dbReference type="PANTHER" id="PTHR47053:SF1">
    <property type="entry name" value="MUREIN DD-ENDOPEPTIDASE MEPH-RELATED"/>
    <property type="match status" value="1"/>
</dbReference>
<gene>
    <name evidence="6" type="ORF">ETU09_03640</name>
</gene>
<evidence type="ECO:0000256" key="3">
    <source>
        <dbReference type="ARBA" id="ARBA00022801"/>
    </source>
</evidence>
<dbReference type="InterPro" id="IPR038765">
    <property type="entry name" value="Papain-like_cys_pep_sf"/>
</dbReference>
<keyword evidence="2" id="KW-0645">Protease</keyword>
<name>A0A563DGY0_9FLAO</name>
<proteinExistence type="inferred from homology"/>
<dbReference type="OrthoDB" id="9807055at2"/>
<accession>A0A563DGY0</accession>
<dbReference type="GO" id="GO:0008234">
    <property type="term" value="F:cysteine-type peptidase activity"/>
    <property type="evidence" value="ECO:0007669"/>
    <property type="project" value="UniProtKB-KW"/>
</dbReference>
<evidence type="ECO:0000259" key="5">
    <source>
        <dbReference type="PROSITE" id="PS51935"/>
    </source>
</evidence>
<comment type="similarity">
    <text evidence="1">Belongs to the peptidase C40 family.</text>
</comment>
<dbReference type="EMBL" id="SELH01000015">
    <property type="protein sequence ID" value="TWP29322.1"/>
    <property type="molecule type" value="Genomic_DNA"/>
</dbReference>
<protein>
    <submittedName>
        <fullName evidence="6">NlpC/P60 family protein</fullName>
    </submittedName>
</protein>
<evidence type="ECO:0000256" key="4">
    <source>
        <dbReference type="ARBA" id="ARBA00022807"/>
    </source>
</evidence>
<dbReference type="Pfam" id="PF00877">
    <property type="entry name" value="NLPC_P60"/>
    <property type="match status" value="1"/>
</dbReference>
<keyword evidence="4" id="KW-0788">Thiol protease</keyword>
<comment type="caution">
    <text evidence="6">The sequence shown here is derived from an EMBL/GenBank/DDBJ whole genome shotgun (WGS) entry which is preliminary data.</text>
</comment>